<evidence type="ECO:0000256" key="6">
    <source>
        <dbReference type="ARBA" id="ARBA00023004"/>
    </source>
</evidence>
<dbReference type="GO" id="GO:0051539">
    <property type="term" value="F:4 iron, 4 sulfur cluster binding"/>
    <property type="evidence" value="ECO:0007669"/>
    <property type="project" value="UniProtKB-KW"/>
</dbReference>
<dbReference type="GO" id="GO:0005829">
    <property type="term" value="C:cytosol"/>
    <property type="evidence" value="ECO:0007669"/>
    <property type="project" value="TreeGrafter"/>
</dbReference>
<dbReference type="PROSITE" id="PS51918">
    <property type="entry name" value="RADICAL_SAM"/>
    <property type="match status" value="1"/>
</dbReference>
<dbReference type="PANTHER" id="PTHR43409:SF7">
    <property type="entry name" value="BLL1977 PROTEIN"/>
    <property type="match status" value="1"/>
</dbReference>
<comment type="cofactor">
    <cofactor evidence="1">
        <name>[4Fe-4S] cluster</name>
        <dbReference type="ChEBI" id="CHEBI:49883"/>
    </cofactor>
</comment>
<evidence type="ECO:0000313" key="11">
    <source>
        <dbReference type="Proteomes" id="UP000178517"/>
    </source>
</evidence>
<dbReference type="SUPFAM" id="SSF102114">
    <property type="entry name" value="Radical SAM enzymes"/>
    <property type="match status" value="1"/>
</dbReference>
<dbReference type="SFLD" id="SFLDS00029">
    <property type="entry name" value="Radical_SAM"/>
    <property type="match status" value="1"/>
</dbReference>
<feature type="domain" description="B12-binding" evidence="8">
    <location>
        <begin position="17"/>
        <end position="157"/>
    </location>
</feature>
<dbReference type="PANTHER" id="PTHR43409">
    <property type="entry name" value="ANAEROBIC MAGNESIUM-PROTOPORPHYRIN IX MONOMETHYL ESTER CYCLASE-RELATED"/>
    <property type="match status" value="1"/>
</dbReference>
<dbReference type="InterPro" id="IPR058240">
    <property type="entry name" value="rSAM_sf"/>
</dbReference>
<dbReference type="InterPro" id="IPR034466">
    <property type="entry name" value="Methyltransferase_Class_B"/>
</dbReference>
<sequence length="518" mass="58007">MSASLDVLFINPGDTRKIYQHLSNSFSAIEPPVFAATFATFLRKKGCSVAIFDMPAEGRSTKEVAEVAIMLKPLLVVIAVYGFQPSASSQNMPATREICNNIKALNSEIKILLTGTHPAALPMKTLTEESIDFVCDGEGPITIHEVVQALKVGDGDWSKVRGLWYWGGVHPFKMVRSNVSAPLVENVDEEMPGLAWDLLPMGKYRAHNWHCNYGDMVSRMPYASILTSFGCPFRCEFCCIQAPFKSGERVMGYKSEVNSYRLRSLEAVMKEIHCVVQVYGIKNIKIHDEMFVLHPKHVLGIAEAIKDRYGDSLNIWAYARIDTTKPVFLDALRSAGFKWLGIGIESGSAHVREGADKSFSDNDIRKVCERVKSAGINIGGNFIFGLPDDTHETMNETFALALEIMPEMANFYSAMAYPGSRLHSWARERGWPLPEDVDKGGPGWIGYSQHSRETFPLRTEKVDACDVLKRRDSAFIEYYTNPSYLRMVDSIFGKNAVSHIKEMTSLPSLKRVLFEKKD</sequence>
<dbReference type="GO" id="GO:0046872">
    <property type="term" value="F:metal ion binding"/>
    <property type="evidence" value="ECO:0007669"/>
    <property type="project" value="UniProtKB-KW"/>
</dbReference>
<dbReference type="SMART" id="SM00729">
    <property type="entry name" value="Elp3"/>
    <property type="match status" value="1"/>
</dbReference>
<keyword evidence="2" id="KW-0489">Methyltransferase</keyword>
<dbReference type="InterPro" id="IPR023404">
    <property type="entry name" value="rSAM_horseshoe"/>
</dbReference>
<dbReference type="InterPro" id="IPR006638">
    <property type="entry name" value="Elp3/MiaA/NifB-like_rSAM"/>
</dbReference>
<dbReference type="SFLD" id="SFLDG01082">
    <property type="entry name" value="B12-binding_domain_containing"/>
    <property type="match status" value="1"/>
</dbReference>
<keyword evidence="4" id="KW-0949">S-adenosyl-L-methionine</keyword>
<feature type="domain" description="Radical SAM core" evidence="9">
    <location>
        <begin position="217"/>
        <end position="458"/>
    </location>
</feature>
<gene>
    <name evidence="10" type="ORF">A3A04_00640</name>
</gene>
<evidence type="ECO:0000256" key="7">
    <source>
        <dbReference type="ARBA" id="ARBA00023014"/>
    </source>
</evidence>
<reference evidence="10 11" key="1">
    <citation type="journal article" date="2016" name="Nat. Commun.">
        <title>Thousands of microbial genomes shed light on interconnected biogeochemical processes in an aquifer system.</title>
        <authorList>
            <person name="Anantharaman K."/>
            <person name="Brown C.T."/>
            <person name="Hug L.A."/>
            <person name="Sharon I."/>
            <person name="Castelle C.J."/>
            <person name="Probst A.J."/>
            <person name="Thomas B.C."/>
            <person name="Singh A."/>
            <person name="Wilkins M.J."/>
            <person name="Karaoz U."/>
            <person name="Brodie E.L."/>
            <person name="Williams K.H."/>
            <person name="Hubbard S.S."/>
            <person name="Banfield J.F."/>
        </authorList>
    </citation>
    <scope>NUCLEOTIDE SEQUENCE [LARGE SCALE GENOMIC DNA]</scope>
</reference>
<evidence type="ECO:0000313" key="10">
    <source>
        <dbReference type="EMBL" id="OGY66059.1"/>
    </source>
</evidence>
<evidence type="ECO:0000259" key="9">
    <source>
        <dbReference type="PROSITE" id="PS51918"/>
    </source>
</evidence>
<dbReference type="CDD" id="cd01335">
    <property type="entry name" value="Radical_SAM"/>
    <property type="match status" value="1"/>
</dbReference>
<evidence type="ECO:0000259" key="8">
    <source>
        <dbReference type="PROSITE" id="PS51332"/>
    </source>
</evidence>
<keyword evidence="5" id="KW-0479">Metal-binding</keyword>
<dbReference type="EMBL" id="MHJI01000010">
    <property type="protein sequence ID" value="OGY66059.1"/>
    <property type="molecule type" value="Genomic_DNA"/>
</dbReference>
<keyword evidence="7" id="KW-0411">Iron-sulfur</keyword>
<dbReference type="Gene3D" id="3.80.30.20">
    <property type="entry name" value="tm_1862 like domain"/>
    <property type="match status" value="1"/>
</dbReference>
<dbReference type="GO" id="GO:0003824">
    <property type="term" value="F:catalytic activity"/>
    <property type="evidence" value="ECO:0007669"/>
    <property type="project" value="InterPro"/>
</dbReference>
<dbReference type="GO" id="GO:0031419">
    <property type="term" value="F:cobalamin binding"/>
    <property type="evidence" value="ECO:0007669"/>
    <property type="project" value="InterPro"/>
</dbReference>
<evidence type="ECO:0000256" key="5">
    <source>
        <dbReference type="ARBA" id="ARBA00022723"/>
    </source>
</evidence>
<dbReference type="PROSITE" id="PS51332">
    <property type="entry name" value="B12_BINDING"/>
    <property type="match status" value="1"/>
</dbReference>
<dbReference type="Gene3D" id="3.40.50.280">
    <property type="entry name" value="Cobalamin-binding domain"/>
    <property type="match status" value="1"/>
</dbReference>
<keyword evidence="6" id="KW-0408">Iron</keyword>
<proteinExistence type="predicted"/>
<protein>
    <submittedName>
        <fullName evidence="10">Uncharacterized protein</fullName>
    </submittedName>
</protein>
<evidence type="ECO:0000256" key="3">
    <source>
        <dbReference type="ARBA" id="ARBA00022679"/>
    </source>
</evidence>
<evidence type="ECO:0000256" key="4">
    <source>
        <dbReference type="ARBA" id="ARBA00022691"/>
    </source>
</evidence>
<dbReference type="AlphaFoldDB" id="A0A1G1ZNQ5"/>
<comment type="caution">
    <text evidence="10">The sequence shown here is derived from an EMBL/GenBank/DDBJ whole genome shotgun (WGS) entry which is preliminary data.</text>
</comment>
<dbReference type="InterPro" id="IPR006158">
    <property type="entry name" value="Cobalamin-bd"/>
</dbReference>
<evidence type="ECO:0000256" key="1">
    <source>
        <dbReference type="ARBA" id="ARBA00001966"/>
    </source>
</evidence>
<name>A0A1G1ZNQ5_9BACT</name>
<dbReference type="STRING" id="1798406.A3A04_00640"/>
<dbReference type="Pfam" id="PF02310">
    <property type="entry name" value="B12-binding"/>
    <property type="match status" value="1"/>
</dbReference>
<dbReference type="Proteomes" id="UP000178517">
    <property type="component" value="Unassembled WGS sequence"/>
</dbReference>
<evidence type="ECO:0000256" key="2">
    <source>
        <dbReference type="ARBA" id="ARBA00022603"/>
    </source>
</evidence>
<dbReference type="InterPro" id="IPR007197">
    <property type="entry name" value="rSAM"/>
</dbReference>
<dbReference type="InterPro" id="IPR051198">
    <property type="entry name" value="BchE-like"/>
</dbReference>
<organism evidence="10 11">
    <name type="scientific">Candidatus Harrisonbacteria bacterium RIFCSPLOWO2_01_FULL_40_28</name>
    <dbReference type="NCBI Taxonomy" id="1798406"/>
    <lineage>
        <taxon>Bacteria</taxon>
        <taxon>Candidatus Harrisoniibacteriota</taxon>
    </lineage>
</organism>
<dbReference type="SFLD" id="SFLDG01123">
    <property type="entry name" value="methyltransferase_(Class_B)"/>
    <property type="match status" value="1"/>
</dbReference>
<keyword evidence="3" id="KW-0808">Transferase</keyword>
<dbReference type="Pfam" id="PF04055">
    <property type="entry name" value="Radical_SAM"/>
    <property type="match status" value="1"/>
</dbReference>
<accession>A0A1G1ZNQ5</accession>